<dbReference type="Pfam" id="PF05685">
    <property type="entry name" value="Uma2"/>
    <property type="match status" value="1"/>
</dbReference>
<dbReference type="RefSeq" id="WP_264328190.1">
    <property type="nucleotide sequence ID" value="NZ_JADEXQ010000187.1"/>
</dbReference>
<keyword evidence="3" id="KW-1185">Reference proteome</keyword>
<proteinExistence type="predicted"/>
<keyword evidence="2" id="KW-0540">Nuclease</keyword>
<dbReference type="PANTHER" id="PTHR47152:SF4">
    <property type="entry name" value="SLR0445 PROTEIN"/>
    <property type="match status" value="1"/>
</dbReference>
<dbReference type="EMBL" id="JADEXQ010000187">
    <property type="protein sequence ID" value="MBE9033384.1"/>
    <property type="molecule type" value="Genomic_DNA"/>
</dbReference>
<dbReference type="AlphaFoldDB" id="A0A928VWM8"/>
<dbReference type="GO" id="GO:0004519">
    <property type="term" value="F:endonuclease activity"/>
    <property type="evidence" value="ECO:0007669"/>
    <property type="project" value="UniProtKB-KW"/>
</dbReference>
<keyword evidence="2" id="KW-0378">Hydrolase</keyword>
<gene>
    <name evidence="2" type="ORF">IQ266_26980</name>
</gene>
<dbReference type="CDD" id="cd06260">
    <property type="entry name" value="DUF820-like"/>
    <property type="match status" value="1"/>
</dbReference>
<accession>A0A928VWM8</accession>
<dbReference type="PANTHER" id="PTHR47152">
    <property type="entry name" value="SLR2084 PROTEIN-RELATED"/>
    <property type="match status" value="1"/>
</dbReference>
<keyword evidence="2" id="KW-0255">Endonuclease</keyword>
<comment type="caution">
    <text evidence="2">The sequence shown here is derived from an EMBL/GenBank/DDBJ whole genome shotgun (WGS) entry which is preliminary data.</text>
</comment>
<evidence type="ECO:0000313" key="3">
    <source>
        <dbReference type="Proteomes" id="UP000625316"/>
    </source>
</evidence>
<dbReference type="Proteomes" id="UP000625316">
    <property type="component" value="Unassembled WGS sequence"/>
</dbReference>
<evidence type="ECO:0000259" key="1">
    <source>
        <dbReference type="Pfam" id="PF05685"/>
    </source>
</evidence>
<name>A0A928VWM8_9CYAN</name>
<organism evidence="2 3">
    <name type="scientific">Romeriopsis navalis LEGE 11480</name>
    <dbReference type="NCBI Taxonomy" id="2777977"/>
    <lineage>
        <taxon>Bacteria</taxon>
        <taxon>Bacillati</taxon>
        <taxon>Cyanobacteriota</taxon>
        <taxon>Cyanophyceae</taxon>
        <taxon>Leptolyngbyales</taxon>
        <taxon>Leptolyngbyaceae</taxon>
        <taxon>Romeriopsis</taxon>
        <taxon>Romeriopsis navalis</taxon>
    </lineage>
</organism>
<evidence type="ECO:0000313" key="2">
    <source>
        <dbReference type="EMBL" id="MBE9033384.1"/>
    </source>
</evidence>
<feature type="domain" description="Putative restriction endonuclease" evidence="1">
    <location>
        <begin position="30"/>
        <end position="168"/>
    </location>
</feature>
<reference evidence="2" key="1">
    <citation type="submission" date="2020-10" db="EMBL/GenBank/DDBJ databases">
        <authorList>
            <person name="Castelo-Branco R."/>
            <person name="Eusebio N."/>
            <person name="Adriana R."/>
            <person name="Vieira A."/>
            <person name="Brugerolle De Fraissinette N."/>
            <person name="Rezende De Castro R."/>
            <person name="Schneider M.P."/>
            <person name="Vasconcelos V."/>
            <person name="Leao P.N."/>
        </authorList>
    </citation>
    <scope>NUCLEOTIDE SEQUENCE</scope>
    <source>
        <strain evidence="2">LEGE 11480</strain>
    </source>
</reference>
<protein>
    <submittedName>
        <fullName evidence="2">Uma2 family endonuclease</fullName>
    </submittedName>
</protein>
<dbReference type="InterPro" id="IPR008538">
    <property type="entry name" value="Uma2"/>
</dbReference>
<sequence>MTVATDRPIQQSTDQLLTLQGEWAQFQLIRQGCEKTPGVRLFYFDGTIEILMPGQLHETFSRIISWMLGTFFLTQTDLDFTPTGSVTQERAGEASAQANESYCIGQLKPIPDLAIEIVFTSGHIDKLDRDKALGITEVWFWEDGTLKLYHLKNGDYAAIETSELPGLSNLDLDLFKRCVLIAETDARESMQVFSQTIGAFTA</sequence>